<dbReference type="Pfam" id="PF07591">
    <property type="entry name" value="PT-HINT"/>
    <property type="match status" value="1"/>
</dbReference>
<name>A0ABU1NVR9_9BACL</name>
<dbReference type="PROSITE" id="PS50817">
    <property type="entry name" value="INTEIN_N_TER"/>
    <property type="match status" value="1"/>
</dbReference>
<dbReference type="Gene3D" id="2.170.16.10">
    <property type="entry name" value="Hedgehog/Intein (Hint) domain"/>
    <property type="match status" value="1"/>
</dbReference>
<dbReference type="SUPFAM" id="SSF51294">
    <property type="entry name" value="Hedgehog/intein (Hint) domain"/>
    <property type="match status" value="1"/>
</dbReference>
<evidence type="ECO:0000313" key="2">
    <source>
        <dbReference type="EMBL" id="MDR6551560.1"/>
    </source>
</evidence>
<comment type="caution">
    <text evidence="2">The sequence shown here is derived from an EMBL/GenBank/DDBJ whole genome shotgun (WGS) entry which is preliminary data.</text>
</comment>
<feature type="domain" description="Hint" evidence="1">
    <location>
        <begin position="2069"/>
        <end position="2163"/>
    </location>
</feature>
<dbReference type="PROSITE" id="PS50818">
    <property type="entry name" value="INTEIN_C_TER"/>
    <property type="match status" value="1"/>
</dbReference>
<protein>
    <recommendedName>
        <fullName evidence="1">Hint domain-containing protein</fullName>
    </recommendedName>
</protein>
<dbReference type="SMART" id="SM00306">
    <property type="entry name" value="HintN"/>
    <property type="match status" value="1"/>
</dbReference>
<sequence length="2348" mass="257077">MSLKCRLKRNRKRLISLVVLLTMLFNSLLAFVPEGKVSAASSLNITSIGQTGAQYYVAGLSSYWDDDYYAQMVLTRDPVPSGGAIGIANYRYYDGSFIYPPTSGTSYTSGWGDLSGLTPGSSYTVYAAAQAKNGYWYPAGSYTFTTTATSSASLQIVSIGQTGAQYYVTNLSSPWDDNYYANLVLTRDPVPSNGVTGVANYRVYDGSFIYPPTYGTSYTSGWGNLSGLSPGTSYTVYAAVQAKNGYWYPAGSYTFTTSAASGGGSTGGGGGNTGGGSSEFPYPGAGEPFYYTNDHGSPYNYVILWNGNGANYYHVNLERHDGYIQTTTPNTNMANVTLTSGKYTVRIYACASTSLSTCSTTHYQLTITTPDMDVVTPTVSVSNIPNTTAGKVVSVSVSSSTPCYRMSAKYTLNGVDTWLSEQSSCNYSASFTPSTAGDYTVTVYSRSYNESDPRTGTASSSSTFTVYPLVVNPAVIVSAIPNTTVGKAVSVSASSSAPCYRMSAKYTVNGVDTWLGEQNSCSYSASFTPSSVGDYTVTVYARSYIETDPRSGDSSNSVTFAVAPNDTYEPNDTIADAKSVTAGSITNSYLSTAGDYDYWKYTPSTSGSINVQLNVPSIPWGLDYDLQVYEGTASSLGTMIAESTKSGNTTESKDFMAIGGKTYYFKIYKTVGTYSATSTYDLILGNLFPDNNEDNNTYLSAKPITPGGSSISSYISNVLDGDVWKFTSGANNIGMMTAQLTVPSDADFELQVYEDNTLGEQLAESKNTGNGVSESTTFPVNPGKDYFIKVWSKDNASRSASPYTLTLGSMPLDISEPNDTIADAKSVIAGSTTNSYLSTPVDFDYWKYTPSVTGEINVQLTVPSVPVGLDYDLQVYEGTTSSLGTMITESTNSGNNTESKDFTAIAGKTYYFKVYKTEGTYSSTSPYGLILSGVFQDNYEENDTYTTAKPITPGGSTISSYISSFNDGDIWKFTTGAYNSGTMSADLIVPNDADFELQVYEGDDPSSNPLEESKHIGNGVSESISFQVKPKKDYYLKVWSKGNASRSAQPYKLSVGSLPTVIDNYELNNTDEDAKVISPGVAIDSYISYDTDGDVWKFETGDSNIGSMQARLTNIPTGVNYELQVYEGSTNHDQIADSNNLGNSDELINFIVKPKTKYYVKVYSQGNQYHSTSPYTVSIGSLPVAPDSYESNNTIAQATVLTPGTPINSYISSMSDADYFYFMTDATTVGYMNIGLTDPGPFGDFGDDFKTDYDFQVYKGSESDANLVGYSTSNERSSTIEVKVVPNTKYYIKIYNGGTGFTPESYQLNVTALPHDGEDNDTEGAANNLPPRGVVESYLYKAGDVDYWMYRSGASETGTKVFGMKVPAGSDYELQVYPAGGYDTNLMKGSYKNNNEYDYVLMEVSPNTTYYMKVYGALGKGLPAQYSEDIPYIISIGTDQYGEGTTGGNDNAVDSYEVNNTREQSTLVEDGRTINSYLFYDGDVDYYKVRSKLLAGNMTVSLAVPTGQDYELQVYEGSSSRVWTSDLSGNSTETVNFPVQPNTNYYVKVYGASIGNGHSYSANLLDKYVLSIGQAPNTTVDQWITDSESTKLTSHTKWDESKFSENSDWIDTEWQAVDGVAGQLSDLHEYWENQKQYLLDRINNGTQGEKIWAQNQYGLEEERVKLLELILTGTEVQQSWAEGQLFIINLALKGSYGEQQWAQNYRYWENLRDYYQTLVDENSQNSWAKERRDLAAILMNGVTNETEWALDRWNWLAEEDYLQHLINENLDLDTVRWAQGRADLVDKILHGTPDEQNWARKRWGLLELIEHGTPAERDQAQYDLEEMDGKHIVQYTPMVGVSSIITSSCNTSSCMKMISDITAVLYRDKLSDKPLVLNTTQKCPIWDSNRPAECSEWEDWLTTQYNSYAAITIPASVDSIIESSSSGTFIDAVGDITKLAGYFTKGLLLGIVSPLTDLYDMVKNYQEIIKLAQLVVGTLIDFAKDPSLEKLSAIGQALKTTALNGILDLWNNATDSKYAVAETIGNIVGQAVLTFFTAGFSAELKLSTKIGSLSTDLKLAKKIDVLDFCHCFTAGTKVLTQDGEKPIEQVQLGDMVLAKNPDTGEMAYKEVDGLFQKEITESWNIYVGDELITTTDEHPFWIHSKGWVVAKDLLVGDLFETSDGSYLAIDKIEVKEQHTTVYNFRVKDFHTYYVSNLKILTHNSNGKCFGINITALNHSTKGDFTYDPKTGEVSRMSGGGHGQENIDFLESIGFEYNIEKTYSNGVRVGNVPKHKTPGKRTGSGQAWFPSSWTNDDIKNAGLYITNLPENNWVGDGTIMFGEFKGVRVGVIKTNGEIGTVFPDGNSQP</sequence>
<dbReference type="Proteomes" id="UP001267290">
    <property type="component" value="Unassembled WGS sequence"/>
</dbReference>
<evidence type="ECO:0000313" key="3">
    <source>
        <dbReference type="Proteomes" id="UP001267290"/>
    </source>
</evidence>
<dbReference type="InterPro" id="IPR029501">
    <property type="entry name" value="EndoU_bac"/>
</dbReference>
<dbReference type="InterPro" id="IPR036844">
    <property type="entry name" value="Hint_dom_sf"/>
</dbReference>
<keyword evidence="3" id="KW-1185">Reference proteome</keyword>
<proteinExistence type="predicted"/>
<dbReference type="EMBL" id="JAVDSB010000004">
    <property type="protein sequence ID" value="MDR6551560.1"/>
    <property type="molecule type" value="Genomic_DNA"/>
</dbReference>
<dbReference type="SUPFAM" id="SSF89260">
    <property type="entry name" value="Collagen-binding domain"/>
    <property type="match status" value="4"/>
</dbReference>
<dbReference type="Pfam" id="PF14436">
    <property type="entry name" value="EndoU_bacteria"/>
    <property type="match status" value="1"/>
</dbReference>
<dbReference type="InterPro" id="IPR030934">
    <property type="entry name" value="Intein_C"/>
</dbReference>
<evidence type="ECO:0000259" key="1">
    <source>
        <dbReference type="SMART" id="SM00306"/>
    </source>
</evidence>
<accession>A0ABU1NVR9</accession>
<organism evidence="2 3">
    <name type="scientific">Paenibacillus qinlingensis</name>
    <dbReference type="NCBI Taxonomy" id="1837343"/>
    <lineage>
        <taxon>Bacteria</taxon>
        <taxon>Bacillati</taxon>
        <taxon>Bacillota</taxon>
        <taxon>Bacilli</taxon>
        <taxon>Bacillales</taxon>
        <taxon>Paenibacillaceae</taxon>
        <taxon>Paenibacillus</taxon>
    </lineage>
</organism>
<dbReference type="InterPro" id="IPR006141">
    <property type="entry name" value="Intein_N"/>
</dbReference>
<dbReference type="CDD" id="cd00081">
    <property type="entry name" value="Hint"/>
    <property type="match status" value="1"/>
</dbReference>
<reference evidence="2 3" key="1">
    <citation type="submission" date="2023-07" db="EMBL/GenBank/DDBJ databases">
        <title>Sorghum-associated microbial communities from plants grown in Nebraska, USA.</title>
        <authorList>
            <person name="Schachtman D."/>
        </authorList>
    </citation>
    <scope>NUCLEOTIDE SEQUENCE [LARGE SCALE GENOMIC DNA]</scope>
    <source>
        <strain evidence="2 3">CC258</strain>
    </source>
</reference>
<dbReference type="InterPro" id="IPR003587">
    <property type="entry name" value="Hint_dom_N"/>
</dbReference>
<dbReference type="Gene3D" id="2.60.120.380">
    <property type="match status" value="8"/>
</dbReference>
<gene>
    <name evidence="2" type="ORF">J2736_002749</name>
</gene>